<evidence type="ECO:0000313" key="2">
    <source>
        <dbReference type="Proteomes" id="UP000813461"/>
    </source>
</evidence>
<accession>A0A8K0QU33</accession>
<sequence length="365" mass="40795">MTTLLASECLYERVDQKHPEGPGHSIIKAIGELNPSLGQYVRSLSLERLENRWIDEGAKDWVYNERAGNLFARVLRSVVNVQNINLGFLTEIGVWRDSIPEDYNRVEVFDDAVRGCLDGPSQWFEQLTTLSIDADAIMQIRDISSVFMLPAIKFLSLWNFTEEAPITDWAIEKSCSTIGILQLNCSALQNMVVAQIVESLNSLESFDYTYDTEHVSAGYELCWAEILMALSQHRLSLQSLGLGELTYEAKRGGLLGCMKDFLNLEQLRVELGMLIDLTIGDIDIGRTLTPDIKSLSLDFKAESRFASLYGPAIASLGGSVFKQDKKFLHIHSDTSHMCLGNLQLSKHIKTLLYAGLTTSLSEMEG</sequence>
<dbReference type="AlphaFoldDB" id="A0A8K0QU33"/>
<name>A0A8K0QU33_9PLEO</name>
<dbReference type="OrthoDB" id="3801344at2759"/>
<evidence type="ECO:0000313" key="1">
    <source>
        <dbReference type="EMBL" id="KAH7069307.1"/>
    </source>
</evidence>
<reference evidence="1" key="1">
    <citation type="journal article" date="2021" name="Nat. Commun.">
        <title>Genetic determinants of endophytism in the Arabidopsis root mycobiome.</title>
        <authorList>
            <person name="Mesny F."/>
            <person name="Miyauchi S."/>
            <person name="Thiergart T."/>
            <person name="Pickel B."/>
            <person name="Atanasova L."/>
            <person name="Karlsson M."/>
            <person name="Huettel B."/>
            <person name="Barry K.W."/>
            <person name="Haridas S."/>
            <person name="Chen C."/>
            <person name="Bauer D."/>
            <person name="Andreopoulos W."/>
            <person name="Pangilinan J."/>
            <person name="LaButti K."/>
            <person name="Riley R."/>
            <person name="Lipzen A."/>
            <person name="Clum A."/>
            <person name="Drula E."/>
            <person name="Henrissat B."/>
            <person name="Kohler A."/>
            <person name="Grigoriev I.V."/>
            <person name="Martin F.M."/>
            <person name="Hacquard S."/>
        </authorList>
    </citation>
    <scope>NUCLEOTIDE SEQUENCE</scope>
    <source>
        <strain evidence="1">MPI-SDFR-AT-0120</strain>
    </source>
</reference>
<protein>
    <submittedName>
        <fullName evidence="1">Uncharacterized protein</fullName>
    </submittedName>
</protein>
<dbReference type="EMBL" id="JAGMVJ010000030">
    <property type="protein sequence ID" value="KAH7069307.1"/>
    <property type="molecule type" value="Genomic_DNA"/>
</dbReference>
<comment type="caution">
    <text evidence="1">The sequence shown here is derived from an EMBL/GenBank/DDBJ whole genome shotgun (WGS) entry which is preliminary data.</text>
</comment>
<proteinExistence type="predicted"/>
<keyword evidence="2" id="KW-1185">Reference proteome</keyword>
<organism evidence="1 2">
    <name type="scientific">Paraphoma chrysanthemicola</name>
    <dbReference type="NCBI Taxonomy" id="798071"/>
    <lineage>
        <taxon>Eukaryota</taxon>
        <taxon>Fungi</taxon>
        <taxon>Dikarya</taxon>
        <taxon>Ascomycota</taxon>
        <taxon>Pezizomycotina</taxon>
        <taxon>Dothideomycetes</taxon>
        <taxon>Pleosporomycetidae</taxon>
        <taxon>Pleosporales</taxon>
        <taxon>Pleosporineae</taxon>
        <taxon>Phaeosphaeriaceae</taxon>
        <taxon>Paraphoma</taxon>
    </lineage>
</organism>
<dbReference type="Proteomes" id="UP000813461">
    <property type="component" value="Unassembled WGS sequence"/>
</dbReference>
<gene>
    <name evidence="1" type="ORF">FB567DRAFT_245129</name>
</gene>